<dbReference type="PANTHER" id="PTHR14381:SF1">
    <property type="entry name" value="F-BOX_WD REPEAT-CONTAINING PROTEIN 4"/>
    <property type="match status" value="1"/>
</dbReference>
<proteinExistence type="predicted"/>
<dbReference type="Pfam" id="PF12937">
    <property type="entry name" value="F-box-like"/>
    <property type="match status" value="1"/>
</dbReference>
<dbReference type="CDD" id="cd09917">
    <property type="entry name" value="F-box_SF"/>
    <property type="match status" value="1"/>
</dbReference>
<dbReference type="PROSITE" id="PS50181">
    <property type="entry name" value="FBOX"/>
    <property type="match status" value="1"/>
</dbReference>
<evidence type="ECO:0000313" key="3">
    <source>
        <dbReference type="Proteomes" id="UP000019118"/>
    </source>
</evidence>
<dbReference type="InterPro" id="IPR036047">
    <property type="entry name" value="F-box-like_dom_sf"/>
</dbReference>
<name>A0AAR5NYP1_DENPD</name>
<accession>A0AAR5NYP1</accession>
<dbReference type="AlphaFoldDB" id="A0AAR5NYP1"/>
<dbReference type="EnsemblMetazoa" id="XM_019897807.1">
    <property type="protein sequence ID" value="XP_019753366.1"/>
    <property type="gene ID" value="LOC109532763"/>
</dbReference>
<protein>
    <recommendedName>
        <fullName evidence="1">F-box domain-containing protein</fullName>
    </recommendedName>
</protein>
<dbReference type="SMART" id="SM00256">
    <property type="entry name" value="FBOX"/>
    <property type="match status" value="1"/>
</dbReference>
<reference evidence="2" key="2">
    <citation type="submission" date="2024-08" db="UniProtKB">
        <authorList>
            <consortium name="EnsemblMetazoa"/>
        </authorList>
    </citation>
    <scope>IDENTIFICATION</scope>
</reference>
<dbReference type="GO" id="GO:0031146">
    <property type="term" value="P:SCF-dependent proteasomal ubiquitin-dependent protein catabolic process"/>
    <property type="evidence" value="ECO:0007669"/>
    <property type="project" value="TreeGrafter"/>
</dbReference>
<dbReference type="InterPro" id="IPR052301">
    <property type="entry name" value="SCF_F-box/WD-repeat"/>
</dbReference>
<evidence type="ECO:0000313" key="2">
    <source>
        <dbReference type="EnsemblMetazoa" id="XP_019753366.1"/>
    </source>
</evidence>
<dbReference type="GO" id="GO:0019005">
    <property type="term" value="C:SCF ubiquitin ligase complex"/>
    <property type="evidence" value="ECO:0007669"/>
    <property type="project" value="TreeGrafter"/>
</dbReference>
<dbReference type="InterPro" id="IPR015943">
    <property type="entry name" value="WD40/YVTN_repeat-like_dom_sf"/>
</dbReference>
<dbReference type="PANTHER" id="PTHR14381">
    <property type="entry name" value="DACTYLIN"/>
    <property type="match status" value="1"/>
</dbReference>
<feature type="domain" description="F-box" evidence="1">
    <location>
        <begin position="2"/>
        <end position="49"/>
    </location>
</feature>
<keyword evidence="3" id="KW-1185">Reference proteome</keyword>
<dbReference type="InterPro" id="IPR001810">
    <property type="entry name" value="F-box_dom"/>
</dbReference>
<evidence type="ECO:0000259" key="1">
    <source>
        <dbReference type="PROSITE" id="PS50181"/>
    </source>
</evidence>
<dbReference type="InterPro" id="IPR036322">
    <property type="entry name" value="WD40_repeat_dom_sf"/>
</dbReference>
<dbReference type="Proteomes" id="UP000019118">
    <property type="component" value="Unassembled WGS sequence"/>
</dbReference>
<dbReference type="SUPFAM" id="SSF50978">
    <property type="entry name" value="WD40 repeat-like"/>
    <property type="match status" value="1"/>
</dbReference>
<reference evidence="3" key="1">
    <citation type="journal article" date="2013" name="Genome Biol.">
        <title>Draft genome of the mountain pine beetle, Dendroctonus ponderosae Hopkins, a major forest pest.</title>
        <authorList>
            <person name="Keeling C.I."/>
            <person name="Yuen M.M."/>
            <person name="Liao N.Y."/>
            <person name="Docking T.R."/>
            <person name="Chan S.K."/>
            <person name="Taylor G.A."/>
            <person name="Palmquist D.L."/>
            <person name="Jackman S.D."/>
            <person name="Nguyen A."/>
            <person name="Li M."/>
            <person name="Henderson H."/>
            <person name="Janes J.K."/>
            <person name="Zhao Y."/>
            <person name="Pandoh P."/>
            <person name="Moore R."/>
            <person name="Sperling F.A."/>
            <person name="Huber D.P."/>
            <person name="Birol I."/>
            <person name="Jones S.J."/>
            <person name="Bohlmann J."/>
        </authorList>
    </citation>
    <scope>NUCLEOTIDE SEQUENCE</scope>
</reference>
<dbReference type="SUPFAM" id="SSF81383">
    <property type="entry name" value="F-box domain"/>
    <property type="match status" value="1"/>
</dbReference>
<dbReference type="Gene3D" id="1.20.1280.50">
    <property type="match status" value="1"/>
</dbReference>
<dbReference type="Gene3D" id="2.130.10.10">
    <property type="entry name" value="YVTN repeat-like/Quinoprotein amine dehydrogenase"/>
    <property type="match status" value="2"/>
</dbReference>
<organism evidence="2 3">
    <name type="scientific">Dendroctonus ponderosae</name>
    <name type="common">Mountain pine beetle</name>
    <dbReference type="NCBI Taxonomy" id="77166"/>
    <lineage>
        <taxon>Eukaryota</taxon>
        <taxon>Metazoa</taxon>
        <taxon>Ecdysozoa</taxon>
        <taxon>Arthropoda</taxon>
        <taxon>Hexapoda</taxon>
        <taxon>Insecta</taxon>
        <taxon>Pterygota</taxon>
        <taxon>Neoptera</taxon>
        <taxon>Endopterygota</taxon>
        <taxon>Coleoptera</taxon>
        <taxon>Polyphaga</taxon>
        <taxon>Cucujiformia</taxon>
        <taxon>Curculionidae</taxon>
        <taxon>Scolytinae</taxon>
        <taxon>Dendroctonus</taxon>
    </lineage>
</organism>
<sequence length="430" mass="49935">MSGCFDVFSTELLIYIFNYLEINELSRLRLTCRRFRDIINAWDNVLIKTTTIVTNQNNDKFLTRCFSKIPTKLEKLRLQNNWKYGIYNEKSLFYVRKKYMPCLKLQKDYLWFSRGSKIFNYKRDKNNIIVTKPNFVLTPQYRQSCVNVGFSSADVTKFTLRNNILVGGLSDGGVYVQNLVDRNEYYIDKAENTFTCSVDISPDSLVVASGMRNDCFKMFSLQQDPLELTLIHTHNLGQRAWCVSFSDDSPILACGTSAGGPTRKSILLFDTERYTEVLNLKLVQFISATFYIKWDGPHGIWSCGNDSHLRRWDLRTGKCEQKFHDAFGAGLYCLDYDYCNSVMVGTYLHGRAALWDIRTKRCVQLYFMRTCKGSTLNSPIYSLSFDSEYLFAAVDQNLNIMDFSGYGRQPMRDYVKIIYRQTSPKIKCHM</sequence>